<dbReference type="InterPro" id="IPR000286">
    <property type="entry name" value="HDACs"/>
</dbReference>
<organism evidence="7">
    <name type="scientific">Terrestrivirus sp</name>
    <dbReference type="NCBI Taxonomy" id="2487775"/>
    <lineage>
        <taxon>Viruses</taxon>
        <taxon>Varidnaviria</taxon>
        <taxon>Bamfordvirae</taxon>
        <taxon>Nucleocytoviricota</taxon>
        <taxon>Megaviricetes</taxon>
        <taxon>Imitervirales</taxon>
        <taxon>Mimiviridae</taxon>
        <taxon>Klosneuvirinae</taxon>
    </lineage>
</organism>
<dbReference type="PANTHER" id="PTHR10625:SF17">
    <property type="entry name" value="HISTONE DEACETYLASE 8"/>
    <property type="match status" value="1"/>
</dbReference>
<dbReference type="GO" id="GO:0040029">
    <property type="term" value="P:epigenetic regulation of gene expression"/>
    <property type="evidence" value="ECO:0007669"/>
    <property type="project" value="TreeGrafter"/>
</dbReference>
<dbReference type="PANTHER" id="PTHR10625">
    <property type="entry name" value="HISTONE DEACETYLASE HDAC1-RELATED"/>
    <property type="match status" value="1"/>
</dbReference>
<comment type="cofactor">
    <cofactor evidence="1">
        <name>Zn(2+)</name>
        <dbReference type="ChEBI" id="CHEBI:29105"/>
    </cofactor>
</comment>
<dbReference type="InterPro" id="IPR037138">
    <property type="entry name" value="His_deacetylse_dom_sf"/>
</dbReference>
<dbReference type="GO" id="GO:0004407">
    <property type="term" value="F:histone deacetylase activity"/>
    <property type="evidence" value="ECO:0007669"/>
    <property type="project" value="TreeGrafter"/>
</dbReference>
<evidence type="ECO:0000256" key="4">
    <source>
        <dbReference type="ARBA" id="ARBA00022801"/>
    </source>
</evidence>
<name>A0A3G4ZMB8_9VIRU</name>
<dbReference type="Pfam" id="PF00850">
    <property type="entry name" value="Hist_deacetyl"/>
    <property type="match status" value="1"/>
</dbReference>
<evidence type="ECO:0000256" key="2">
    <source>
        <dbReference type="ARBA" id="ARBA00005947"/>
    </source>
</evidence>
<proteinExistence type="inferred from homology"/>
<evidence type="ECO:0000256" key="1">
    <source>
        <dbReference type="ARBA" id="ARBA00001947"/>
    </source>
</evidence>
<dbReference type="SUPFAM" id="SSF52768">
    <property type="entry name" value="Arginase/deacetylase"/>
    <property type="match status" value="1"/>
</dbReference>
<dbReference type="PRINTS" id="PR01270">
    <property type="entry name" value="HDASUPER"/>
</dbReference>
<protein>
    <submittedName>
        <fullName evidence="7">Acetoin utilization deacetylase</fullName>
    </submittedName>
</protein>
<keyword evidence="3" id="KW-0479">Metal-binding</keyword>
<dbReference type="GO" id="GO:0046872">
    <property type="term" value="F:metal ion binding"/>
    <property type="evidence" value="ECO:0007669"/>
    <property type="project" value="UniProtKB-KW"/>
</dbReference>
<feature type="domain" description="Histone deacetylase" evidence="6">
    <location>
        <begin position="25"/>
        <end position="372"/>
    </location>
</feature>
<evidence type="ECO:0000313" key="7">
    <source>
        <dbReference type="EMBL" id="AYV75987.1"/>
    </source>
</evidence>
<evidence type="ECO:0000256" key="3">
    <source>
        <dbReference type="ARBA" id="ARBA00022723"/>
    </source>
</evidence>
<dbReference type="EMBL" id="MK071982">
    <property type="protein sequence ID" value="AYV75987.1"/>
    <property type="molecule type" value="Genomic_DNA"/>
</dbReference>
<keyword evidence="4" id="KW-0378">Hydrolase</keyword>
<evidence type="ECO:0000259" key="6">
    <source>
        <dbReference type="Pfam" id="PF00850"/>
    </source>
</evidence>
<sequence length="376" mass="43001">MKVKIIVHCPLSAEFKRSSKNKPEERQRVIVERLVLNNDCLVSCPEFTNQHITNNEFMKIVTEVHDDNFINFLMNSYKSYEQDEFNTDFAYTISSDSDNKIIGLVCAVFVKNQQNEKKLKELLPLWKHIAFYATDNITPIFEHSKDNIFKSAFASHDMAKILMNSENCFGYNYGYVVTSSPGHHAGNKFYGGYCFVNNAMVGAMTFLTRYNRVCILDIDFHAGDGTEDIVKKYNNENENKRIRSVSIHMNPIYDYPHYRGINLDAESNGKDDVYNLTMEPHCSREDYMKLLINAIDLINDFGPTAIVLAFGADTHYKDPEVVNPCSLHEDDYIEIGKYIGSCVRRNTSKLLITQEGGYYIEAVPTIVENLLNGISS</sequence>
<dbReference type="GO" id="GO:0016787">
    <property type="term" value="F:hydrolase activity"/>
    <property type="evidence" value="ECO:0007669"/>
    <property type="project" value="UniProtKB-KW"/>
</dbReference>
<accession>A0A3G4ZMB8</accession>
<reference evidence="7" key="1">
    <citation type="submission" date="2018-10" db="EMBL/GenBank/DDBJ databases">
        <title>Hidden diversity of soil giant viruses.</title>
        <authorList>
            <person name="Schulz F."/>
            <person name="Alteio L."/>
            <person name="Goudeau D."/>
            <person name="Ryan E.M."/>
            <person name="Malmstrom R.R."/>
            <person name="Blanchard J."/>
            <person name="Woyke T."/>
        </authorList>
    </citation>
    <scope>NUCLEOTIDE SEQUENCE</scope>
    <source>
        <strain evidence="7">TEV1</strain>
    </source>
</reference>
<dbReference type="Gene3D" id="3.40.800.20">
    <property type="entry name" value="Histone deacetylase domain"/>
    <property type="match status" value="1"/>
</dbReference>
<dbReference type="InterPro" id="IPR023696">
    <property type="entry name" value="Ureohydrolase_dom_sf"/>
</dbReference>
<gene>
    <name evidence="7" type="ORF">Terrestrivirus4_35</name>
</gene>
<comment type="similarity">
    <text evidence="2">Belongs to the histone deacetylase family.</text>
</comment>
<keyword evidence="5" id="KW-0862">Zinc</keyword>
<evidence type="ECO:0000256" key="5">
    <source>
        <dbReference type="ARBA" id="ARBA00022833"/>
    </source>
</evidence>
<dbReference type="InterPro" id="IPR023801">
    <property type="entry name" value="His_deacetylse_dom"/>
</dbReference>